<dbReference type="InterPro" id="IPR029044">
    <property type="entry name" value="Nucleotide-diphossugar_trans"/>
</dbReference>
<proteinExistence type="predicted"/>
<dbReference type="CDD" id="cd00761">
    <property type="entry name" value="Glyco_tranf_GTA_type"/>
    <property type="match status" value="1"/>
</dbReference>
<dbReference type="GO" id="GO:0044010">
    <property type="term" value="P:single-species biofilm formation"/>
    <property type="evidence" value="ECO:0007669"/>
    <property type="project" value="TreeGrafter"/>
</dbReference>
<keyword evidence="3" id="KW-1185">Reference proteome</keyword>
<evidence type="ECO:0000313" key="3">
    <source>
        <dbReference type="Proteomes" id="UP000184020"/>
    </source>
</evidence>
<dbReference type="Proteomes" id="UP000184020">
    <property type="component" value="Unassembled WGS sequence"/>
</dbReference>
<dbReference type="OrthoDB" id="597270at2"/>
<dbReference type="GO" id="GO:0016740">
    <property type="term" value="F:transferase activity"/>
    <property type="evidence" value="ECO:0007669"/>
    <property type="project" value="UniProtKB-KW"/>
</dbReference>
<evidence type="ECO:0000313" key="2">
    <source>
        <dbReference type="EMBL" id="SHG11663.1"/>
    </source>
</evidence>
<reference evidence="3" key="1">
    <citation type="submission" date="2016-11" db="EMBL/GenBank/DDBJ databases">
        <authorList>
            <person name="Varghese N."/>
            <person name="Submissions S."/>
        </authorList>
    </citation>
    <scope>NUCLEOTIDE SEQUENCE [LARGE SCALE GENOMIC DNA]</scope>
    <source>
        <strain evidence="3">DSM 17659</strain>
    </source>
</reference>
<sequence length="274" mass="31828">MNNPLVSIIVPCYNQAQYLSEALLSVLEQTYQGWECIIVNDGSPDNTEAVAQEWLEKDTRFKYIYKENGGLSSARNAGITIAEGEFILPLDADDRIGPNYLSLAVDEFKKDSELKVVYCKAEKFGDEVGEWILPEFSLKNLAKKNMIFCCAFFKKSDWESCGGYDVNLIYGIEDWEFWIAILKNGGQVKRLNEVCFYYRIKPISMVKSLNNEKLKFSTEYVNIKHADLFIKEMGSINYLWSQIYENENEWQKKMQSKKFILRIVLKLFFGVSRY</sequence>
<protein>
    <submittedName>
        <fullName evidence="2">Glycosyltransferase involved in cell wall bisynthesis</fullName>
    </submittedName>
</protein>
<evidence type="ECO:0000259" key="1">
    <source>
        <dbReference type="Pfam" id="PF00535"/>
    </source>
</evidence>
<dbReference type="SUPFAM" id="SSF53448">
    <property type="entry name" value="Nucleotide-diphospho-sugar transferases"/>
    <property type="match status" value="1"/>
</dbReference>
<name>A0A1M5H6Y7_9FLAO</name>
<accession>A0A1M5H6Y7</accession>
<dbReference type="STRING" id="229205.SAMN05444372_102314"/>
<dbReference type="InterPro" id="IPR001173">
    <property type="entry name" value="Glyco_trans_2-like"/>
</dbReference>
<feature type="domain" description="Glycosyltransferase 2-like" evidence="1">
    <location>
        <begin position="7"/>
        <end position="143"/>
    </location>
</feature>
<dbReference type="Gene3D" id="3.90.550.10">
    <property type="entry name" value="Spore Coat Polysaccharide Biosynthesis Protein SpsA, Chain A"/>
    <property type="match status" value="1"/>
</dbReference>
<dbReference type="PANTHER" id="PTHR43685">
    <property type="entry name" value="GLYCOSYLTRANSFERASE"/>
    <property type="match status" value="1"/>
</dbReference>
<organism evidence="2 3">
    <name type="scientific">Flavobacterium micromati</name>
    <dbReference type="NCBI Taxonomy" id="229205"/>
    <lineage>
        <taxon>Bacteria</taxon>
        <taxon>Pseudomonadati</taxon>
        <taxon>Bacteroidota</taxon>
        <taxon>Flavobacteriia</taxon>
        <taxon>Flavobacteriales</taxon>
        <taxon>Flavobacteriaceae</taxon>
        <taxon>Flavobacterium</taxon>
    </lineage>
</organism>
<keyword evidence="2" id="KW-0808">Transferase</keyword>
<dbReference type="EMBL" id="FQWF01000002">
    <property type="protein sequence ID" value="SHG11663.1"/>
    <property type="molecule type" value="Genomic_DNA"/>
</dbReference>
<dbReference type="AlphaFoldDB" id="A0A1M5H6Y7"/>
<dbReference type="PANTHER" id="PTHR43685:SF2">
    <property type="entry name" value="GLYCOSYLTRANSFERASE 2-LIKE DOMAIN-CONTAINING PROTEIN"/>
    <property type="match status" value="1"/>
</dbReference>
<dbReference type="InterPro" id="IPR050834">
    <property type="entry name" value="Glycosyltransf_2"/>
</dbReference>
<dbReference type="Pfam" id="PF00535">
    <property type="entry name" value="Glycos_transf_2"/>
    <property type="match status" value="1"/>
</dbReference>
<dbReference type="RefSeq" id="WP_073017291.1">
    <property type="nucleotide sequence ID" value="NZ_FQWF01000002.1"/>
</dbReference>
<gene>
    <name evidence="2" type="ORF">SAMN05444372_102314</name>
</gene>